<dbReference type="PANTHER" id="PTHR43788">
    <property type="entry name" value="DNA2/NAM7 HELICASE FAMILY MEMBER"/>
    <property type="match status" value="1"/>
</dbReference>
<evidence type="ECO:0000256" key="3">
    <source>
        <dbReference type="HAMAP-Rule" id="MF_01488"/>
    </source>
</evidence>
<dbReference type="Gene3D" id="2.30.30.940">
    <property type="match status" value="1"/>
</dbReference>
<dbReference type="Proteomes" id="UP000649151">
    <property type="component" value="Unassembled WGS sequence"/>
</dbReference>
<dbReference type="Gene3D" id="1.10.150.20">
    <property type="entry name" value="5' to 3' exonuclease, C-terminal subdomain"/>
    <property type="match status" value="1"/>
</dbReference>
<dbReference type="InterPro" id="IPR027417">
    <property type="entry name" value="P-loop_NTPase"/>
</dbReference>
<dbReference type="RefSeq" id="WP_069988194.1">
    <property type="nucleotide sequence ID" value="NZ_JACOQK010000001.1"/>
</dbReference>
<dbReference type="HAMAP" id="MF_01488">
    <property type="entry name" value="RecD2"/>
    <property type="match status" value="1"/>
</dbReference>
<evidence type="ECO:0000313" key="5">
    <source>
        <dbReference type="EMBL" id="MBC5786568.1"/>
    </source>
</evidence>
<dbReference type="InterPro" id="IPR041451">
    <property type="entry name" value="RecD2_SH13"/>
</dbReference>
<gene>
    <name evidence="3" type="primary">recD2</name>
    <name evidence="5" type="ORF">H8Z77_00815</name>
</gene>
<keyword evidence="3" id="KW-0347">Helicase</keyword>
<dbReference type="InterPro" id="IPR006345">
    <property type="entry name" value="RecD2"/>
</dbReference>
<keyword evidence="3" id="KW-0413">Isomerase</keyword>
<dbReference type="InterPro" id="IPR029493">
    <property type="entry name" value="RecD2-like_HHH"/>
</dbReference>
<dbReference type="InterPro" id="IPR055446">
    <property type="entry name" value="RecD2_N_OB"/>
</dbReference>
<dbReference type="CDD" id="cd17933">
    <property type="entry name" value="DEXSc_RecD-like"/>
    <property type="match status" value="1"/>
</dbReference>
<dbReference type="InterPro" id="IPR027785">
    <property type="entry name" value="UvrD-like_helicase_C"/>
</dbReference>
<keyword evidence="3" id="KW-0238">DNA-binding</keyword>
<dbReference type="Gene3D" id="3.40.50.300">
    <property type="entry name" value="P-loop containing nucleotide triphosphate hydrolases"/>
    <property type="match status" value="2"/>
</dbReference>
<dbReference type="Pfam" id="PF18335">
    <property type="entry name" value="SH3_13"/>
    <property type="match status" value="1"/>
</dbReference>
<sequence length="738" mass="83051">MDQPQVIQLHVCVEEIIFKNEDTGFCVLEASTDTELITVVGELASVEQGEELLLTGWYTTHPNFGLQFKVQLFERKLPTTVRAIKKFLGSGAIKGIGPAIAQRIVDQFGEDTLQIIEATPERLTEVKGISPKKAKELSGEFEQLFGVRKVMLFLERFGMKPSESVRVWSKWGPMAIEVLQNNPYNLCLEEIGLPFGSVDQIAQQLSIPQNDANRIKSGIDYVLRHNARENGHTCVPKESLIGVCANLLGLDRYEIEDTLDQQIELHRYFTMERGKTFVFLPVFYLAEQYIATRIYEMLEKEPEDVESLEAVIDLEEEACGLQYAPLQRKAIREAIANDIFILTGGPGTGKTTILNAVISILEQQGYHVGICAPTGRAAKRLSEVTGQNATTIHRMLGVQMQRGEQQEFVHHEHNPLKYDAIIVDEMSMVDSLLFCSLLKAAKRGCKVILTGDGNQLPSVSAGNVLKDLISSDCIPVVELKDIFRQSAQSLIITNAHAIVHGELPELEHTDNDFFFLGRPNLETTAKTIGDLCAVRLPKSYQYSPFDDIQVICPSRKTIIGTVELNKLIQSRINPAEKGKQEFSFGLYTFREYDKVMQVRNNYDIRWKKDGEEGQGIFNGDIGRIVKIQRGTGTLTIDFDGRLATYTFEMARELELAYAITIHKSQGNEFRAVIMPIMGGQSEFYNRNLLYTGITRAKEMLILVGSSRSVANMTNQVKINYRYTGLKYFLQQKVFGEQE</sequence>
<name>A0ABR7IN66_9CLOT</name>
<proteinExistence type="inferred from homology"/>
<protein>
    <recommendedName>
        <fullName evidence="3">ATP-dependent RecD2 DNA helicase</fullName>
        <ecNumber evidence="3">5.6.2.3</ecNumber>
    </recommendedName>
    <alternativeName>
        <fullName evidence="3">DNA 5'-3' helicase subunit RecD2</fullName>
    </alternativeName>
</protein>
<dbReference type="PANTHER" id="PTHR43788:SF6">
    <property type="entry name" value="DNA HELICASE B"/>
    <property type="match status" value="1"/>
</dbReference>
<accession>A0ABR7IN66</accession>
<dbReference type="SUPFAM" id="SSF52540">
    <property type="entry name" value="P-loop containing nucleoside triphosphate hydrolases"/>
    <property type="match status" value="2"/>
</dbReference>
<evidence type="ECO:0000259" key="4">
    <source>
        <dbReference type="SMART" id="SM00382"/>
    </source>
</evidence>
<dbReference type="EMBL" id="JACOQK010000001">
    <property type="protein sequence ID" value="MBC5786568.1"/>
    <property type="molecule type" value="Genomic_DNA"/>
</dbReference>
<dbReference type="Pfam" id="PF14520">
    <property type="entry name" value="HHH_5"/>
    <property type="match status" value="1"/>
</dbReference>
<evidence type="ECO:0000313" key="6">
    <source>
        <dbReference type="Proteomes" id="UP000649151"/>
    </source>
</evidence>
<dbReference type="InterPro" id="IPR010994">
    <property type="entry name" value="RuvA_2-like"/>
</dbReference>
<comment type="catalytic activity">
    <reaction evidence="3">
        <text>ATP + H2O = ADP + phosphate + H(+)</text>
        <dbReference type="Rhea" id="RHEA:13065"/>
        <dbReference type="ChEBI" id="CHEBI:15377"/>
        <dbReference type="ChEBI" id="CHEBI:15378"/>
        <dbReference type="ChEBI" id="CHEBI:30616"/>
        <dbReference type="ChEBI" id="CHEBI:43474"/>
        <dbReference type="ChEBI" id="CHEBI:456216"/>
        <dbReference type="EC" id="5.6.2.3"/>
    </reaction>
</comment>
<keyword evidence="2 3" id="KW-0067">ATP-binding</keyword>
<dbReference type="InterPro" id="IPR003593">
    <property type="entry name" value="AAA+_ATPase"/>
</dbReference>
<dbReference type="Pfam" id="PF23139">
    <property type="entry name" value="OB_YrrC"/>
    <property type="match status" value="1"/>
</dbReference>
<feature type="domain" description="AAA+ ATPase" evidence="4">
    <location>
        <begin position="336"/>
        <end position="481"/>
    </location>
</feature>
<dbReference type="SUPFAM" id="SSF47781">
    <property type="entry name" value="RuvA domain 2-like"/>
    <property type="match status" value="1"/>
</dbReference>
<keyword evidence="1 3" id="KW-0547">Nucleotide-binding</keyword>
<comment type="caution">
    <text evidence="5">The sequence shown here is derived from an EMBL/GenBank/DDBJ whole genome shotgun (WGS) entry which is preliminary data.</text>
</comment>
<keyword evidence="3" id="KW-0378">Hydrolase</keyword>
<evidence type="ECO:0000256" key="2">
    <source>
        <dbReference type="ARBA" id="ARBA00022840"/>
    </source>
</evidence>
<dbReference type="Pfam" id="PF13604">
    <property type="entry name" value="AAA_30"/>
    <property type="match status" value="1"/>
</dbReference>
<dbReference type="CDD" id="cd18809">
    <property type="entry name" value="SF1_C_RecD"/>
    <property type="match status" value="1"/>
</dbReference>
<dbReference type="NCBIfam" id="TIGR01448">
    <property type="entry name" value="recD_rel"/>
    <property type="match status" value="1"/>
</dbReference>
<keyword evidence="6" id="KW-1185">Reference proteome</keyword>
<feature type="binding site" evidence="3">
    <location>
        <begin position="347"/>
        <end position="351"/>
    </location>
    <ligand>
        <name>ATP</name>
        <dbReference type="ChEBI" id="CHEBI:30616"/>
    </ligand>
</feature>
<dbReference type="Pfam" id="PF14490">
    <property type="entry name" value="HHH_RecD2"/>
    <property type="match status" value="1"/>
</dbReference>
<dbReference type="EC" id="5.6.2.3" evidence="3"/>
<comment type="similarity">
    <text evidence="3">Belongs to the RecD family. RecD2 subfamily.</text>
</comment>
<dbReference type="Pfam" id="PF13538">
    <property type="entry name" value="UvrD_C_2"/>
    <property type="match status" value="1"/>
</dbReference>
<evidence type="ECO:0000256" key="1">
    <source>
        <dbReference type="ARBA" id="ARBA00022741"/>
    </source>
</evidence>
<dbReference type="InterPro" id="IPR050534">
    <property type="entry name" value="Coronavir_polyprotein_1ab"/>
</dbReference>
<reference evidence="5 6" key="1">
    <citation type="submission" date="2020-08" db="EMBL/GenBank/DDBJ databases">
        <title>Genome public.</title>
        <authorList>
            <person name="Liu C."/>
            <person name="Sun Q."/>
        </authorList>
    </citation>
    <scope>NUCLEOTIDE SEQUENCE [LARGE SCALE GENOMIC DNA]</scope>
    <source>
        <strain evidence="5 6">NSJ-27</strain>
    </source>
</reference>
<dbReference type="SMART" id="SM00382">
    <property type="entry name" value="AAA"/>
    <property type="match status" value="1"/>
</dbReference>
<comment type="function">
    <text evidence="3">DNA-dependent ATPase and ATP-dependent 5'-3' DNA helicase. Has no activity on blunt DNA or DNA with 3'-overhangs, requires at least 10 bases of 5'-ssDNA for helicase activity.</text>
</comment>
<organism evidence="5 6">
    <name type="scientific">Clostridium facile</name>
    <dbReference type="NCBI Taxonomy" id="2763035"/>
    <lineage>
        <taxon>Bacteria</taxon>
        <taxon>Bacillati</taxon>
        <taxon>Bacillota</taxon>
        <taxon>Clostridia</taxon>
        <taxon>Eubacteriales</taxon>
        <taxon>Clostridiaceae</taxon>
        <taxon>Clostridium</taxon>
    </lineage>
</organism>
<dbReference type="Gene3D" id="1.10.10.2220">
    <property type="match status" value="1"/>
</dbReference>